<organism evidence="2 3">
    <name type="scientific">Flavobacterium nakdongensis</name>
    <dbReference type="NCBI Taxonomy" id="3073563"/>
    <lineage>
        <taxon>Bacteria</taxon>
        <taxon>Pseudomonadati</taxon>
        <taxon>Bacteroidota</taxon>
        <taxon>Flavobacteriia</taxon>
        <taxon>Flavobacteriales</taxon>
        <taxon>Flavobacteriaceae</taxon>
        <taxon>Flavobacterium</taxon>
    </lineage>
</organism>
<dbReference type="SUPFAM" id="SSF51430">
    <property type="entry name" value="NAD(P)-linked oxidoreductase"/>
    <property type="match status" value="1"/>
</dbReference>
<evidence type="ECO:0000313" key="2">
    <source>
        <dbReference type="EMBL" id="WMW77804.1"/>
    </source>
</evidence>
<feature type="domain" description="NADP-dependent oxidoreductase" evidence="1">
    <location>
        <begin position="8"/>
        <end position="277"/>
    </location>
</feature>
<dbReference type="InterPro" id="IPR050523">
    <property type="entry name" value="AKR_Detox_Biosynth"/>
</dbReference>
<dbReference type="InterPro" id="IPR036812">
    <property type="entry name" value="NAD(P)_OxRdtase_dom_sf"/>
</dbReference>
<name>A0ABY9R9H0_9FLAO</name>
<dbReference type="PANTHER" id="PTHR43364">
    <property type="entry name" value="NADH-SPECIFIC METHYLGLYOXAL REDUCTASE-RELATED"/>
    <property type="match status" value="1"/>
</dbReference>
<accession>A0ABY9R9H0</accession>
<evidence type="ECO:0000313" key="3">
    <source>
        <dbReference type="Proteomes" id="UP001180481"/>
    </source>
</evidence>
<dbReference type="Gene3D" id="3.20.20.100">
    <property type="entry name" value="NADP-dependent oxidoreductase domain"/>
    <property type="match status" value="1"/>
</dbReference>
<dbReference type="RefSeq" id="WP_309532139.1">
    <property type="nucleotide sequence ID" value="NZ_CP133721.1"/>
</dbReference>
<dbReference type="CDD" id="cd19092">
    <property type="entry name" value="AKR_BsYcsN_EcYdhF-like"/>
    <property type="match status" value="1"/>
</dbReference>
<dbReference type="EMBL" id="CP133721">
    <property type="protein sequence ID" value="WMW77804.1"/>
    <property type="molecule type" value="Genomic_DNA"/>
</dbReference>
<dbReference type="Pfam" id="PF00248">
    <property type="entry name" value="Aldo_ket_red"/>
    <property type="match status" value="1"/>
</dbReference>
<dbReference type="Proteomes" id="UP001180481">
    <property type="component" value="Chromosome"/>
</dbReference>
<keyword evidence="3" id="KW-1185">Reference proteome</keyword>
<dbReference type="PANTHER" id="PTHR43364:SF1">
    <property type="entry name" value="OXIDOREDUCTASE YDHF"/>
    <property type="match status" value="1"/>
</dbReference>
<proteinExistence type="predicted"/>
<reference evidence="2" key="1">
    <citation type="submission" date="2023-09" db="EMBL/GenBank/DDBJ databases">
        <title>Flavobacterium sp. 20NA77.7 isolated from freshwater.</title>
        <authorList>
            <person name="Le V."/>
            <person name="Ko S.-R."/>
            <person name="Ahn C.-Y."/>
            <person name="Oh H.-M."/>
        </authorList>
    </citation>
    <scope>NUCLEOTIDE SEQUENCE</scope>
    <source>
        <strain evidence="2">20NA77.7</strain>
    </source>
</reference>
<protein>
    <submittedName>
        <fullName evidence="2">Aldo/keto reductase</fullName>
    </submittedName>
</protein>
<sequence>MSNKLSSLIAGTMNWGVWGNNLAKRDMQERIFAYLNQGITSFDHADIYGGYTTEASFGEAWQEMNITRDNVQFISKCGIKYVGGTRKYALKHYDYSKSYIIWSVEQSLKNLQTEYLDVLLLHRPSPLMQADEIAEAVTKLKETGKIKNFGVSNFSVEQTALLQKNIPISYNQIQFSATHFEPMLNGSIDFMQLHSVVPMAWNPLGAVFKETTEQTQRLHQLLSKLETKYECGKEIILLAWILKHPAGILPVVGTTNLDRITSLAHVKTIALSIEDWFAIWTESQGKKVP</sequence>
<gene>
    <name evidence="2" type="ORF">RF683_09970</name>
</gene>
<evidence type="ECO:0000259" key="1">
    <source>
        <dbReference type="Pfam" id="PF00248"/>
    </source>
</evidence>
<dbReference type="InterPro" id="IPR023210">
    <property type="entry name" value="NADP_OxRdtase_dom"/>
</dbReference>